<evidence type="ECO:0000313" key="2">
    <source>
        <dbReference type="EMBL" id="TFK39840.1"/>
    </source>
</evidence>
<name>A0A5C3M3P9_9AGAR</name>
<dbReference type="EMBL" id="ML213598">
    <property type="protein sequence ID" value="TFK39840.1"/>
    <property type="molecule type" value="Genomic_DNA"/>
</dbReference>
<reference evidence="2 3" key="1">
    <citation type="journal article" date="2019" name="Nat. Ecol. Evol.">
        <title>Megaphylogeny resolves global patterns of mushroom evolution.</title>
        <authorList>
            <person name="Varga T."/>
            <person name="Krizsan K."/>
            <person name="Foldi C."/>
            <person name="Dima B."/>
            <person name="Sanchez-Garcia M."/>
            <person name="Sanchez-Ramirez S."/>
            <person name="Szollosi G.J."/>
            <person name="Szarkandi J.G."/>
            <person name="Papp V."/>
            <person name="Albert L."/>
            <person name="Andreopoulos W."/>
            <person name="Angelini C."/>
            <person name="Antonin V."/>
            <person name="Barry K.W."/>
            <person name="Bougher N.L."/>
            <person name="Buchanan P."/>
            <person name="Buyck B."/>
            <person name="Bense V."/>
            <person name="Catcheside P."/>
            <person name="Chovatia M."/>
            <person name="Cooper J."/>
            <person name="Damon W."/>
            <person name="Desjardin D."/>
            <person name="Finy P."/>
            <person name="Geml J."/>
            <person name="Haridas S."/>
            <person name="Hughes K."/>
            <person name="Justo A."/>
            <person name="Karasinski D."/>
            <person name="Kautmanova I."/>
            <person name="Kiss B."/>
            <person name="Kocsube S."/>
            <person name="Kotiranta H."/>
            <person name="LaButti K.M."/>
            <person name="Lechner B.E."/>
            <person name="Liimatainen K."/>
            <person name="Lipzen A."/>
            <person name="Lukacs Z."/>
            <person name="Mihaltcheva S."/>
            <person name="Morgado L.N."/>
            <person name="Niskanen T."/>
            <person name="Noordeloos M.E."/>
            <person name="Ohm R.A."/>
            <person name="Ortiz-Santana B."/>
            <person name="Ovrebo C."/>
            <person name="Racz N."/>
            <person name="Riley R."/>
            <person name="Savchenko A."/>
            <person name="Shiryaev A."/>
            <person name="Soop K."/>
            <person name="Spirin V."/>
            <person name="Szebenyi C."/>
            <person name="Tomsovsky M."/>
            <person name="Tulloss R.E."/>
            <person name="Uehling J."/>
            <person name="Grigoriev I.V."/>
            <person name="Vagvolgyi C."/>
            <person name="Papp T."/>
            <person name="Martin F.M."/>
            <person name="Miettinen O."/>
            <person name="Hibbett D.S."/>
            <person name="Nagy L.G."/>
        </authorList>
    </citation>
    <scope>NUCLEOTIDE SEQUENCE [LARGE SCALE GENOMIC DNA]</scope>
    <source>
        <strain evidence="2 3">CBS 166.37</strain>
    </source>
</reference>
<feature type="compositionally biased region" description="Basic and acidic residues" evidence="1">
    <location>
        <begin position="7"/>
        <end position="19"/>
    </location>
</feature>
<gene>
    <name evidence="2" type="ORF">BDQ12DRAFT_681321</name>
</gene>
<dbReference type="STRING" id="68775.A0A5C3M3P9"/>
<proteinExistence type="predicted"/>
<feature type="region of interest" description="Disordered" evidence="1">
    <location>
        <begin position="329"/>
        <end position="393"/>
    </location>
</feature>
<evidence type="ECO:0000256" key="1">
    <source>
        <dbReference type="SAM" id="MobiDB-lite"/>
    </source>
</evidence>
<sequence>MASLKASEGKDSKKMDFRVPEPPSRRAHRGSNEPEVAAPSSSNAKKATHHVRASSSITSLNRVAQQVAMSPTSSMKSASFKVTNQDSAVRLGTPDTEFDDNASVADSIMGTRIRRSEAERIQYFENQPECGKFEPHRAYCSKCDKYVSLGQKIAYTVRPWEKHRARCDQKVTVGAADVEDDNASTIGRESSIRRTEAQRKELLDTDEEAEEVQPHEVKCRNCKKWIRLSTNSNYTLSNWNKHKLACGGTTPSSRVATAQRKLLVVNDPQAKSSGPRHIHCAICETDIALEGERDYNLRSWDEHKASCSKEHPFKNLPAINAVPFPVQATSPPASSASTERTLITADASSSGPNGSGVKRAREEQEMPVDDVDARPTIRPRTAGYQPPEREAPGPFGWFMLPFKAFVRGFRESLKGDTPS</sequence>
<dbReference type="OrthoDB" id="3262173at2759"/>
<organism evidence="2 3">
    <name type="scientific">Crucibulum laeve</name>
    <dbReference type="NCBI Taxonomy" id="68775"/>
    <lineage>
        <taxon>Eukaryota</taxon>
        <taxon>Fungi</taxon>
        <taxon>Dikarya</taxon>
        <taxon>Basidiomycota</taxon>
        <taxon>Agaricomycotina</taxon>
        <taxon>Agaricomycetes</taxon>
        <taxon>Agaricomycetidae</taxon>
        <taxon>Agaricales</taxon>
        <taxon>Agaricineae</taxon>
        <taxon>Nidulariaceae</taxon>
        <taxon>Crucibulum</taxon>
    </lineage>
</organism>
<feature type="region of interest" description="Disordered" evidence="1">
    <location>
        <begin position="1"/>
        <end position="56"/>
    </location>
</feature>
<feature type="compositionally biased region" description="Low complexity" evidence="1">
    <location>
        <begin position="329"/>
        <end position="338"/>
    </location>
</feature>
<protein>
    <submittedName>
        <fullName evidence="2">Uncharacterized protein</fullName>
    </submittedName>
</protein>
<evidence type="ECO:0000313" key="3">
    <source>
        <dbReference type="Proteomes" id="UP000308652"/>
    </source>
</evidence>
<dbReference type="Proteomes" id="UP000308652">
    <property type="component" value="Unassembled WGS sequence"/>
</dbReference>
<accession>A0A5C3M3P9</accession>
<keyword evidence="3" id="KW-1185">Reference proteome</keyword>
<dbReference type="AlphaFoldDB" id="A0A5C3M3P9"/>